<evidence type="ECO:0000256" key="1">
    <source>
        <dbReference type="SAM" id="MobiDB-lite"/>
    </source>
</evidence>
<sequence length="110" mass="12359">MNVRRLIAPRRARHWTPVPTFDRAFQRPAWGLPADPRRVRLLTIVHPRQACVGKARLRCRLHGTAQIDEGRRMRGAPPRQRVAPGARSFSRAGLDEQAGGPFVILIGGVR</sequence>
<comment type="caution">
    <text evidence="2">The sequence shown here is derived from an EMBL/GenBank/DDBJ whole genome shotgun (WGS) entry which is preliminary data.</text>
</comment>
<accession>A0A917FEL1</accession>
<dbReference type="EMBL" id="BMCT01000004">
    <property type="protein sequence ID" value="GGF70400.1"/>
    <property type="molecule type" value="Genomic_DNA"/>
</dbReference>
<evidence type="ECO:0000313" key="3">
    <source>
        <dbReference type="Proteomes" id="UP000606044"/>
    </source>
</evidence>
<keyword evidence="3" id="KW-1185">Reference proteome</keyword>
<dbReference type="Proteomes" id="UP000606044">
    <property type="component" value="Unassembled WGS sequence"/>
</dbReference>
<organism evidence="2 3">
    <name type="scientific">Azorhizobium oxalatiphilum</name>
    <dbReference type="NCBI Taxonomy" id="980631"/>
    <lineage>
        <taxon>Bacteria</taxon>
        <taxon>Pseudomonadati</taxon>
        <taxon>Pseudomonadota</taxon>
        <taxon>Alphaproteobacteria</taxon>
        <taxon>Hyphomicrobiales</taxon>
        <taxon>Xanthobacteraceae</taxon>
        <taxon>Azorhizobium</taxon>
    </lineage>
</organism>
<protein>
    <submittedName>
        <fullName evidence="2">Uncharacterized protein</fullName>
    </submittedName>
</protein>
<proteinExistence type="predicted"/>
<reference evidence="2" key="2">
    <citation type="submission" date="2020-09" db="EMBL/GenBank/DDBJ databases">
        <authorList>
            <person name="Sun Q."/>
            <person name="Sedlacek I."/>
        </authorList>
    </citation>
    <scope>NUCLEOTIDE SEQUENCE</scope>
    <source>
        <strain evidence="2">CCM 7897</strain>
    </source>
</reference>
<feature type="region of interest" description="Disordered" evidence="1">
    <location>
        <begin position="69"/>
        <end position="93"/>
    </location>
</feature>
<reference evidence="2" key="1">
    <citation type="journal article" date="2014" name="Int. J. Syst. Evol. Microbiol.">
        <title>Complete genome sequence of Corynebacterium casei LMG S-19264T (=DSM 44701T), isolated from a smear-ripened cheese.</title>
        <authorList>
            <consortium name="US DOE Joint Genome Institute (JGI-PGF)"/>
            <person name="Walter F."/>
            <person name="Albersmeier A."/>
            <person name="Kalinowski J."/>
            <person name="Ruckert C."/>
        </authorList>
    </citation>
    <scope>NUCLEOTIDE SEQUENCE</scope>
    <source>
        <strain evidence="2">CCM 7897</strain>
    </source>
</reference>
<evidence type="ECO:0000313" key="2">
    <source>
        <dbReference type="EMBL" id="GGF70400.1"/>
    </source>
</evidence>
<gene>
    <name evidence="2" type="ORF">GCM10007301_32730</name>
</gene>
<dbReference type="AlphaFoldDB" id="A0A917FEL1"/>
<name>A0A917FEL1_9HYPH</name>